<keyword evidence="4 12" id="KW-0436">Ligase</keyword>
<evidence type="ECO:0000256" key="10">
    <source>
        <dbReference type="ARBA" id="ARBA00054275"/>
    </source>
</evidence>
<evidence type="ECO:0000256" key="11">
    <source>
        <dbReference type="ARBA" id="ARBA00070745"/>
    </source>
</evidence>
<keyword evidence="6 12" id="KW-0067">ATP-binding</keyword>
<evidence type="ECO:0000256" key="4">
    <source>
        <dbReference type="ARBA" id="ARBA00022598"/>
    </source>
</evidence>
<feature type="domain" description="CTP synthase N-terminal" evidence="14">
    <location>
        <begin position="2"/>
        <end position="269"/>
    </location>
</feature>
<dbReference type="UniPathway" id="UPA00159">
    <property type="reaction ID" value="UER00277"/>
</dbReference>
<dbReference type="STRING" id="1325734.A0A428PJ64"/>
<dbReference type="Proteomes" id="UP000288168">
    <property type="component" value="Unassembled WGS sequence"/>
</dbReference>
<evidence type="ECO:0000259" key="13">
    <source>
        <dbReference type="Pfam" id="PF00117"/>
    </source>
</evidence>
<dbReference type="GO" id="GO:0005737">
    <property type="term" value="C:cytoplasm"/>
    <property type="evidence" value="ECO:0007669"/>
    <property type="project" value="TreeGrafter"/>
</dbReference>
<organism evidence="15 16">
    <name type="scientific">Fusarium duplospermum</name>
    <dbReference type="NCBI Taxonomy" id="1325734"/>
    <lineage>
        <taxon>Eukaryota</taxon>
        <taxon>Fungi</taxon>
        <taxon>Dikarya</taxon>
        <taxon>Ascomycota</taxon>
        <taxon>Pezizomycotina</taxon>
        <taxon>Sordariomycetes</taxon>
        <taxon>Hypocreomycetidae</taxon>
        <taxon>Hypocreales</taxon>
        <taxon>Nectriaceae</taxon>
        <taxon>Fusarium</taxon>
        <taxon>Fusarium solani species complex</taxon>
    </lineage>
</organism>
<dbReference type="InterPro" id="IPR017456">
    <property type="entry name" value="CTP_synthase_N"/>
</dbReference>
<evidence type="ECO:0000256" key="8">
    <source>
        <dbReference type="ARBA" id="ARBA00022975"/>
    </source>
</evidence>
<dbReference type="InterPro" id="IPR004468">
    <property type="entry name" value="CTP_synthase"/>
</dbReference>
<dbReference type="InterPro" id="IPR017926">
    <property type="entry name" value="GATASE"/>
</dbReference>
<evidence type="ECO:0000313" key="15">
    <source>
        <dbReference type="EMBL" id="RSL53060.1"/>
    </source>
</evidence>
<keyword evidence="8 12" id="KW-0665">Pyrimidine biosynthesis</keyword>
<dbReference type="InterPro" id="IPR033828">
    <property type="entry name" value="GATase1_CTP_Synthase"/>
</dbReference>
<evidence type="ECO:0000256" key="5">
    <source>
        <dbReference type="ARBA" id="ARBA00022741"/>
    </source>
</evidence>
<keyword evidence="7 12" id="KW-0315">Glutamine amidotransferase</keyword>
<evidence type="ECO:0000256" key="3">
    <source>
        <dbReference type="ARBA" id="ARBA00012291"/>
    </source>
</evidence>
<dbReference type="SUPFAM" id="SSF52540">
    <property type="entry name" value="P-loop containing nucleoside triphosphate hydrolases"/>
    <property type="match status" value="1"/>
</dbReference>
<keyword evidence="16" id="KW-1185">Reference proteome</keyword>
<dbReference type="GO" id="GO:0005524">
    <property type="term" value="F:ATP binding"/>
    <property type="evidence" value="ECO:0007669"/>
    <property type="project" value="UniProtKB-KW"/>
</dbReference>
<evidence type="ECO:0000313" key="16">
    <source>
        <dbReference type="Proteomes" id="UP000288168"/>
    </source>
</evidence>
<dbReference type="NCBIfam" id="NF003792">
    <property type="entry name" value="PRK05380.1"/>
    <property type="match status" value="1"/>
</dbReference>
<comment type="similarity">
    <text evidence="2 12">Belongs to the CTP synthase family.</text>
</comment>
<comment type="caution">
    <text evidence="15">The sequence shown here is derived from an EMBL/GenBank/DDBJ whole genome shotgun (WGS) entry which is preliminary data.</text>
</comment>
<proteinExistence type="inferred from homology"/>
<evidence type="ECO:0000256" key="2">
    <source>
        <dbReference type="ARBA" id="ARBA00007533"/>
    </source>
</evidence>
<dbReference type="Gene3D" id="3.40.50.300">
    <property type="entry name" value="P-loop containing nucleotide triphosphate hydrolases"/>
    <property type="match status" value="1"/>
</dbReference>
<evidence type="ECO:0000256" key="1">
    <source>
        <dbReference type="ARBA" id="ARBA00005171"/>
    </source>
</evidence>
<dbReference type="CDD" id="cd01746">
    <property type="entry name" value="GATase1_CTP_Synthase"/>
    <property type="match status" value="1"/>
</dbReference>
<dbReference type="GO" id="GO:0042802">
    <property type="term" value="F:identical protein binding"/>
    <property type="evidence" value="ECO:0007669"/>
    <property type="project" value="TreeGrafter"/>
</dbReference>
<dbReference type="GO" id="GO:0003883">
    <property type="term" value="F:CTP synthase activity"/>
    <property type="evidence" value="ECO:0007669"/>
    <property type="project" value="UniProtKB-UniRule"/>
</dbReference>
<dbReference type="Pfam" id="PF06418">
    <property type="entry name" value="CTP_synth_N"/>
    <property type="match status" value="1"/>
</dbReference>
<keyword evidence="5 12" id="KW-0547">Nucleotide-binding</keyword>
<dbReference type="NCBIfam" id="TIGR00337">
    <property type="entry name" value="PyrG"/>
    <property type="match status" value="1"/>
</dbReference>
<dbReference type="PANTHER" id="PTHR11550:SF0">
    <property type="entry name" value="CTP SYNTHASE-RELATED"/>
    <property type="match status" value="1"/>
</dbReference>
<feature type="domain" description="Glutamine amidotransferase" evidence="13">
    <location>
        <begin position="314"/>
        <end position="550"/>
    </location>
</feature>
<reference evidence="15 16" key="1">
    <citation type="submission" date="2017-06" db="EMBL/GenBank/DDBJ databases">
        <title>Comparative genomic analysis of Ambrosia Fusariam Clade fungi.</title>
        <authorList>
            <person name="Stajich J.E."/>
            <person name="Carrillo J."/>
            <person name="Kijimoto T."/>
            <person name="Eskalen A."/>
            <person name="O'Donnell K."/>
            <person name="Kasson M."/>
        </authorList>
    </citation>
    <scope>NUCLEOTIDE SEQUENCE [LARGE SCALE GENOMIC DNA]</scope>
    <source>
        <strain evidence="15 16">NRRL62584</strain>
    </source>
</reference>
<dbReference type="FunFam" id="3.40.50.300:FF:000207">
    <property type="entry name" value="CTP synthase"/>
    <property type="match status" value="1"/>
</dbReference>
<evidence type="ECO:0000256" key="12">
    <source>
        <dbReference type="RuleBase" id="RU810713"/>
    </source>
</evidence>
<dbReference type="CDD" id="cd03113">
    <property type="entry name" value="CTPS_N"/>
    <property type="match status" value="1"/>
</dbReference>
<dbReference type="EMBL" id="NKCI01000127">
    <property type="protein sequence ID" value="RSL53060.1"/>
    <property type="molecule type" value="Genomic_DNA"/>
</dbReference>
<comment type="catalytic activity">
    <reaction evidence="9 12">
        <text>UTP + L-glutamine + ATP + H2O = CTP + L-glutamate + ADP + phosphate + 2 H(+)</text>
        <dbReference type="Rhea" id="RHEA:26426"/>
        <dbReference type="ChEBI" id="CHEBI:15377"/>
        <dbReference type="ChEBI" id="CHEBI:15378"/>
        <dbReference type="ChEBI" id="CHEBI:29985"/>
        <dbReference type="ChEBI" id="CHEBI:30616"/>
        <dbReference type="ChEBI" id="CHEBI:37563"/>
        <dbReference type="ChEBI" id="CHEBI:43474"/>
        <dbReference type="ChEBI" id="CHEBI:46398"/>
        <dbReference type="ChEBI" id="CHEBI:58359"/>
        <dbReference type="ChEBI" id="CHEBI:456216"/>
        <dbReference type="EC" id="6.3.4.2"/>
    </reaction>
</comment>
<dbReference type="GO" id="GO:0019856">
    <property type="term" value="P:pyrimidine nucleobase biosynthetic process"/>
    <property type="evidence" value="ECO:0007669"/>
    <property type="project" value="TreeGrafter"/>
</dbReference>
<dbReference type="PROSITE" id="PS51273">
    <property type="entry name" value="GATASE_TYPE_1"/>
    <property type="match status" value="1"/>
</dbReference>
<protein>
    <recommendedName>
        <fullName evidence="11 12">CTP synthase</fullName>
        <ecNumber evidence="3 12">6.3.4.2</ecNumber>
    </recommendedName>
    <alternativeName>
        <fullName evidence="12">UTP--ammonia ligase</fullName>
    </alternativeName>
</protein>
<dbReference type="InterPro" id="IPR027417">
    <property type="entry name" value="P-loop_NTPase"/>
</dbReference>
<dbReference type="InterPro" id="IPR029062">
    <property type="entry name" value="Class_I_gatase-like"/>
</dbReference>
<dbReference type="GO" id="GO:0044210">
    <property type="term" value="P:'de novo' CTP biosynthetic process"/>
    <property type="evidence" value="ECO:0007669"/>
    <property type="project" value="UniProtKB-UniRule"/>
</dbReference>
<comment type="pathway">
    <text evidence="1 12">Pyrimidine metabolism; CTP biosynthesis via de novo pathway; CTP from UDP: step 2/2.</text>
</comment>
<evidence type="ECO:0000256" key="6">
    <source>
        <dbReference type="ARBA" id="ARBA00022840"/>
    </source>
</evidence>
<evidence type="ECO:0000256" key="7">
    <source>
        <dbReference type="ARBA" id="ARBA00022962"/>
    </source>
</evidence>
<dbReference type="SUPFAM" id="SSF52317">
    <property type="entry name" value="Class I glutamine amidotransferase-like"/>
    <property type="match status" value="1"/>
</dbReference>
<name>A0A428PJ64_9HYPO</name>
<dbReference type="FunFam" id="3.40.50.880:FF:000005">
    <property type="entry name" value="CTP synthase"/>
    <property type="match status" value="1"/>
</dbReference>
<accession>A0A428PJ64</accession>
<dbReference type="Pfam" id="PF00117">
    <property type="entry name" value="GATase"/>
    <property type="match status" value="1"/>
</dbReference>
<dbReference type="OrthoDB" id="1739076at2759"/>
<dbReference type="GO" id="GO:0097268">
    <property type="term" value="C:cytoophidium"/>
    <property type="evidence" value="ECO:0007669"/>
    <property type="project" value="TreeGrafter"/>
</dbReference>
<dbReference type="PANTHER" id="PTHR11550">
    <property type="entry name" value="CTP SYNTHASE"/>
    <property type="match status" value="1"/>
</dbReference>
<evidence type="ECO:0000259" key="14">
    <source>
        <dbReference type="Pfam" id="PF06418"/>
    </source>
</evidence>
<evidence type="ECO:0000256" key="9">
    <source>
        <dbReference type="ARBA" id="ARBA00047781"/>
    </source>
</evidence>
<sequence length="568" mass="62680">MKYVLVSGGVISGIGKGIIASSSGLLLKTAGLKVTAIKIDPYLNQDAGTLGPLEHGECFVLKDGGESDLDLGNYERYLGLNLTKESNITTGKIYKAVLERERRGDYLGRTVQVVPHVVNEIMNWVERVAKIPVDESGEEPDVCIVELGGTVGDIESMPFVEALTQFRHKVGRGNFINIHVSYVPIIHGEEKTKPTQHAIKTMRSAGLIPDLIACRCGRALHHATVDKIARSCQVENEQVITVRDIESIYQVPQLLEEQGLRDRLAEGLMLDELTLPKDVAKQGSDLWALWKKTVAIKPGLETVDIALVGKYTALPDSYLSVLKALEHSAMRCNRKLNLVWIDADHLEDAMLESDSPKYHKAWSQLTAAAGVLVPGGFGVRSSEGLIKTAQWAREHKVPFLGICLGMQLAVVEAARNLCGYKDATSEEFDAVAQHRVVIFMPESSKEVMGGTMRLGEKTTLFTPDSKWSKLRALYGDAETMSERHRHRYEVNPDYIDELEKAGLCFIGKDETGKRMEVVEIKDHPFFVGVQAHPEFTSRVVGPSLTYLGFVAASAGCLDEITKDQQSRQ</sequence>
<comment type="function">
    <text evidence="10 12">Catalyzes the ATP-dependent amination of UTP to CTP with either L-glutamine or ammonia as the source of nitrogen.</text>
</comment>
<dbReference type="EC" id="6.3.4.2" evidence="3 12"/>
<gene>
    <name evidence="15" type="ORF">CEP54_010590</name>
</gene>
<dbReference type="AlphaFoldDB" id="A0A428PJ64"/>
<dbReference type="Gene3D" id="3.40.50.880">
    <property type="match status" value="1"/>
</dbReference>